<dbReference type="Proteomes" id="UP000029120">
    <property type="component" value="Chromosome 8"/>
</dbReference>
<name>A0A087G9W8_ARAAL</name>
<keyword evidence="2" id="KW-1185">Reference proteome</keyword>
<evidence type="ECO:0000313" key="2">
    <source>
        <dbReference type="Proteomes" id="UP000029120"/>
    </source>
</evidence>
<organism evidence="1 2">
    <name type="scientific">Arabis alpina</name>
    <name type="common">Alpine rock-cress</name>
    <dbReference type="NCBI Taxonomy" id="50452"/>
    <lineage>
        <taxon>Eukaryota</taxon>
        <taxon>Viridiplantae</taxon>
        <taxon>Streptophyta</taxon>
        <taxon>Embryophyta</taxon>
        <taxon>Tracheophyta</taxon>
        <taxon>Spermatophyta</taxon>
        <taxon>Magnoliopsida</taxon>
        <taxon>eudicotyledons</taxon>
        <taxon>Gunneridae</taxon>
        <taxon>Pentapetalae</taxon>
        <taxon>rosids</taxon>
        <taxon>malvids</taxon>
        <taxon>Brassicales</taxon>
        <taxon>Brassicaceae</taxon>
        <taxon>Arabideae</taxon>
        <taxon>Arabis</taxon>
    </lineage>
</organism>
<dbReference type="Gramene" id="KFK26670">
    <property type="protein sequence ID" value="KFK26670"/>
    <property type="gene ID" value="AALP_AA8G277700"/>
</dbReference>
<dbReference type="EMBL" id="CM002876">
    <property type="protein sequence ID" value="KFK26670.1"/>
    <property type="molecule type" value="Genomic_DNA"/>
</dbReference>
<gene>
    <name evidence="1" type="ordered locus">AALP_Aa8g277700</name>
</gene>
<proteinExistence type="predicted"/>
<sequence length="130" mass="13959">MSGKGKAISLDEIVDGEESLYENESDDGDWHNFALMDCKSIENGDKKRKGKEIAGAVIREGGECSHKWPGTLDLIDLGDDADSEDAMARVKVRPCVLQPCADEALNYVLANLVVTPRDAPPVLGESVNAG</sequence>
<accession>A0A087G9W8</accession>
<evidence type="ECO:0000313" key="1">
    <source>
        <dbReference type="EMBL" id="KFK26670.1"/>
    </source>
</evidence>
<reference evidence="2" key="1">
    <citation type="journal article" date="2015" name="Nat. Plants">
        <title>Genome expansion of Arabis alpina linked with retrotransposition and reduced symmetric DNA methylation.</title>
        <authorList>
            <person name="Willing E.M."/>
            <person name="Rawat V."/>
            <person name="Mandakova T."/>
            <person name="Maumus F."/>
            <person name="James G.V."/>
            <person name="Nordstroem K.J."/>
            <person name="Becker C."/>
            <person name="Warthmann N."/>
            <person name="Chica C."/>
            <person name="Szarzynska B."/>
            <person name="Zytnicki M."/>
            <person name="Albani M.C."/>
            <person name="Kiefer C."/>
            <person name="Bergonzi S."/>
            <person name="Castaings L."/>
            <person name="Mateos J.L."/>
            <person name="Berns M.C."/>
            <person name="Bujdoso N."/>
            <person name="Piofczyk T."/>
            <person name="de Lorenzo L."/>
            <person name="Barrero-Sicilia C."/>
            <person name="Mateos I."/>
            <person name="Piednoel M."/>
            <person name="Hagmann J."/>
            <person name="Chen-Min-Tao R."/>
            <person name="Iglesias-Fernandez R."/>
            <person name="Schuster S.C."/>
            <person name="Alonso-Blanco C."/>
            <person name="Roudier F."/>
            <person name="Carbonero P."/>
            <person name="Paz-Ares J."/>
            <person name="Davis S.J."/>
            <person name="Pecinka A."/>
            <person name="Quesneville H."/>
            <person name="Colot V."/>
            <person name="Lysak M.A."/>
            <person name="Weigel D."/>
            <person name="Coupland G."/>
            <person name="Schneeberger K."/>
        </authorList>
    </citation>
    <scope>NUCLEOTIDE SEQUENCE [LARGE SCALE GENOMIC DNA]</scope>
    <source>
        <strain evidence="2">cv. Pajares</strain>
    </source>
</reference>
<dbReference type="AlphaFoldDB" id="A0A087G9W8"/>
<protein>
    <submittedName>
        <fullName evidence="1">Uncharacterized protein</fullName>
    </submittedName>
</protein>